<evidence type="ECO:0000259" key="5">
    <source>
        <dbReference type="PROSITE" id="PS51635"/>
    </source>
</evidence>
<dbReference type="InterPro" id="IPR050301">
    <property type="entry name" value="NTE"/>
</dbReference>
<feature type="short sequence motif" description="GXGXXG" evidence="4">
    <location>
        <begin position="13"/>
        <end position="18"/>
    </location>
</feature>
<dbReference type="EMBL" id="FNID01000041">
    <property type="protein sequence ID" value="SDN94818.1"/>
    <property type="molecule type" value="Genomic_DNA"/>
</dbReference>
<evidence type="ECO:0000256" key="1">
    <source>
        <dbReference type="ARBA" id="ARBA00022801"/>
    </source>
</evidence>
<evidence type="ECO:0000313" key="7">
    <source>
        <dbReference type="Proteomes" id="UP000199182"/>
    </source>
</evidence>
<dbReference type="SUPFAM" id="SSF52151">
    <property type="entry name" value="FabD/lysophospholipase-like"/>
    <property type="match status" value="1"/>
</dbReference>
<dbReference type="InterPro" id="IPR002641">
    <property type="entry name" value="PNPLA_dom"/>
</dbReference>
<dbReference type="AlphaFoldDB" id="A0A1H0FJ73"/>
<dbReference type="PANTHER" id="PTHR14226:SF29">
    <property type="entry name" value="NEUROPATHY TARGET ESTERASE SWS"/>
    <property type="match status" value="1"/>
</dbReference>
<accession>A0A1H0FJ73</accession>
<feature type="domain" description="PNPLA" evidence="5">
    <location>
        <begin position="9"/>
        <end position="201"/>
    </location>
</feature>
<sequence length="291" mass="31542">MIIFMGFGIAFGGGGTRGAAHVGVLLALTEAGMIPRAVAGTSSGSIVAGLYASGVNIMKLKEMVYHLERNGKALMDPDYKGIFKGLLQLLTGRMPSITGLIKGDKLEQFIAHYTQNQFIKEAQMRVVIPAADLASGRTVVYTNNTLGLPAIEGVLWRDNIRLSEAIRASTAVPVVFRPKTSGDFVLLDGGLSDNLPSYLLAATGEKNILAVDISQNYRRDKGENLLEISTHSLAIMNRRLKNCTSTGEELLLKPKLPQQMGILDFEYMSGCMQAGYEGAKHMMPIIRAMFT</sequence>
<dbReference type="STRING" id="258515.SAMN05192585_1415"/>
<keyword evidence="7" id="KW-1185">Reference proteome</keyword>
<keyword evidence="3 4" id="KW-0443">Lipid metabolism</keyword>
<keyword evidence="2 4" id="KW-0442">Lipid degradation</keyword>
<proteinExistence type="predicted"/>
<dbReference type="InterPro" id="IPR016035">
    <property type="entry name" value="Acyl_Trfase/lysoPLipase"/>
</dbReference>
<dbReference type="PROSITE" id="PS51635">
    <property type="entry name" value="PNPLA"/>
    <property type="match status" value="1"/>
</dbReference>
<reference evidence="6 7" key="1">
    <citation type="submission" date="2016-10" db="EMBL/GenBank/DDBJ databases">
        <authorList>
            <person name="de Groot N.N."/>
        </authorList>
    </citation>
    <scope>NUCLEOTIDE SEQUENCE [LARGE SCALE GENOMIC DNA]</scope>
    <source>
        <strain evidence="6 7">CGMCC 1.5012</strain>
    </source>
</reference>
<keyword evidence="1 4" id="KW-0378">Hydrolase</keyword>
<dbReference type="Pfam" id="PF01734">
    <property type="entry name" value="Patatin"/>
    <property type="match status" value="1"/>
</dbReference>
<name>A0A1H0FJ73_9FIRM</name>
<dbReference type="GO" id="GO:0016787">
    <property type="term" value="F:hydrolase activity"/>
    <property type="evidence" value="ECO:0007669"/>
    <property type="project" value="UniProtKB-UniRule"/>
</dbReference>
<feature type="active site" description="Proton acceptor" evidence="4">
    <location>
        <position position="188"/>
    </location>
</feature>
<feature type="short sequence motif" description="GXSXG" evidence="4">
    <location>
        <begin position="40"/>
        <end position="44"/>
    </location>
</feature>
<dbReference type="Proteomes" id="UP000199182">
    <property type="component" value="Unassembled WGS sequence"/>
</dbReference>
<feature type="active site" description="Nucleophile" evidence="4">
    <location>
        <position position="42"/>
    </location>
</feature>
<evidence type="ECO:0000256" key="3">
    <source>
        <dbReference type="ARBA" id="ARBA00023098"/>
    </source>
</evidence>
<dbReference type="Gene3D" id="3.40.1090.10">
    <property type="entry name" value="Cytosolic phospholipase A2 catalytic domain"/>
    <property type="match status" value="1"/>
</dbReference>
<dbReference type="GO" id="GO:0016042">
    <property type="term" value="P:lipid catabolic process"/>
    <property type="evidence" value="ECO:0007669"/>
    <property type="project" value="UniProtKB-UniRule"/>
</dbReference>
<evidence type="ECO:0000256" key="2">
    <source>
        <dbReference type="ARBA" id="ARBA00022963"/>
    </source>
</evidence>
<dbReference type="OrthoDB" id="9770965at2"/>
<gene>
    <name evidence="6" type="ORF">SAMN05192585_1415</name>
</gene>
<organism evidence="6 7">
    <name type="scientific">Acetanaerobacterium elongatum</name>
    <dbReference type="NCBI Taxonomy" id="258515"/>
    <lineage>
        <taxon>Bacteria</taxon>
        <taxon>Bacillati</taxon>
        <taxon>Bacillota</taxon>
        <taxon>Clostridia</taxon>
        <taxon>Eubacteriales</taxon>
        <taxon>Oscillospiraceae</taxon>
        <taxon>Acetanaerobacterium</taxon>
    </lineage>
</organism>
<dbReference type="PANTHER" id="PTHR14226">
    <property type="entry name" value="NEUROPATHY TARGET ESTERASE/SWISS CHEESE D.MELANOGASTER"/>
    <property type="match status" value="1"/>
</dbReference>
<evidence type="ECO:0000256" key="4">
    <source>
        <dbReference type="PROSITE-ProRule" id="PRU01161"/>
    </source>
</evidence>
<evidence type="ECO:0000313" key="6">
    <source>
        <dbReference type="EMBL" id="SDN94818.1"/>
    </source>
</evidence>
<feature type="short sequence motif" description="DGA/G" evidence="4">
    <location>
        <begin position="188"/>
        <end position="190"/>
    </location>
</feature>
<protein>
    <submittedName>
        <fullName evidence="6">NTE family protein</fullName>
    </submittedName>
</protein>